<reference evidence="2" key="4">
    <citation type="submission" date="2025-05" db="UniProtKB">
        <authorList>
            <consortium name="EnsemblFungi"/>
        </authorList>
    </citation>
    <scope>IDENTIFICATION</scope>
    <source>
        <strain evidence="2">isolate 1-1 / race 1 (BBBD)</strain>
    </source>
</reference>
<dbReference type="EnsemblFungi" id="PTTG_26088-t43_1">
    <property type="protein sequence ID" value="PTTG_26088-t43_1-p1"/>
    <property type="gene ID" value="PTTG_26088"/>
</dbReference>
<gene>
    <name evidence="1" type="ORF">PTTG_26088</name>
</gene>
<dbReference type="Proteomes" id="UP000005240">
    <property type="component" value="Unassembled WGS sequence"/>
</dbReference>
<name>A0A180GY95_PUCT1</name>
<sequence>MSNYRMVHNVSSILSSIATLDGTEAVFPRWRDRLDGVLGMQNTLDIVKGSLTRPKDDNKADTSAIQSADFSKGYNPKEIAADWDALLDLACHTIRLTLSDPLSQRYQKVKPASCLYSTIVNAYEKNTRARRMRLHEAFWNACHNPNKPIALWIGHIRVAADDLLTVEELPTDRQIANCLVGGLNASWSNVRDAIVYTATEMSLDDVVGAMEAHEVSLNGNKTNNLPLISAAYTKRVACSNCGKRRHQLNECPKPKNFGKTKAGAAAAVKLGGYNSDSEDDDEEVHVVYK</sequence>
<evidence type="ECO:0000313" key="3">
    <source>
        <dbReference type="Proteomes" id="UP000005240"/>
    </source>
</evidence>
<dbReference type="OrthoDB" id="3066634at2759"/>
<reference evidence="1" key="1">
    <citation type="submission" date="2009-11" db="EMBL/GenBank/DDBJ databases">
        <authorList>
            <consortium name="The Broad Institute Genome Sequencing Platform"/>
            <person name="Ward D."/>
            <person name="Feldgarden M."/>
            <person name="Earl A."/>
            <person name="Young S.K."/>
            <person name="Zeng Q."/>
            <person name="Koehrsen M."/>
            <person name="Alvarado L."/>
            <person name="Berlin A."/>
            <person name="Bochicchio J."/>
            <person name="Borenstein D."/>
            <person name="Chapman S.B."/>
            <person name="Chen Z."/>
            <person name="Engels R."/>
            <person name="Freedman E."/>
            <person name="Gellesch M."/>
            <person name="Goldberg J."/>
            <person name="Griggs A."/>
            <person name="Gujja S."/>
            <person name="Heilman E."/>
            <person name="Heiman D."/>
            <person name="Hepburn T."/>
            <person name="Howarth C."/>
            <person name="Jen D."/>
            <person name="Larson L."/>
            <person name="Lewis B."/>
            <person name="Mehta T."/>
            <person name="Park D."/>
            <person name="Pearson M."/>
            <person name="Roberts A."/>
            <person name="Saif S."/>
            <person name="Shea T."/>
            <person name="Shenoy N."/>
            <person name="Sisk P."/>
            <person name="Stolte C."/>
            <person name="Sykes S."/>
            <person name="Thomson T."/>
            <person name="Walk T."/>
            <person name="White J."/>
            <person name="Yandava C."/>
            <person name="Izard J."/>
            <person name="Baranova O.V."/>
            <person name="Blanton J.M."/>
            <person name="Tanner A.C."/>
            <person name="Dewhirst F.E."/>
            <person name="Haas B."/>
            <person name="Nusbaum C."/>
            <person name="Birren B."/>
        </authorList>
    </citation>
    <scope>NUCLEOTIDE SEQUENCE [LARGE SCALE GENOMIC DNA]</scope>
    <source>
        <strain evidence="1">1-1 BBBD Race 1</strain>
    </source>
</reference>
<reference evidence="1" key="2">
    <citation type="submission" date="2016-05" db="EMBL/GenBank/DDBJ databases">
        <title>Comparative analysis highlights variable genome content of wheat rusts and divergence of the mating loci.</title>
        <authorList>
            <person name="Cuomo C.A."/>
            <person name="Bakkeren G."/>
            <person name="Szabo L."/>
            <person name="Khalil H."/>
            <person name="Joly D."/>
            <person name="Goldberg J."/>
            <person name="Young S."/>
            <person name="Zeng Q."/>
            <person name="Fellers J."/>
        </authorList>
    </citation>
    <scope>NUCLEOTIDE SEQUENCE [LARGE SCALE GENOMIC DNA]</scope>
    <source>
        <strain evidence="1">1-1 BBBD Race 1</strain>
    </source>
</reference>
<dbReference type="AlphaFoldDB" id="A0A180GY95"/>
<evidence type="ECO:0000313" key="2">
    <source>
        <dbReference type="EnsemblFungi" id="PTTG_26088-t43_1-p1"/>
    </source>
</evidence>
<dbReference type="Pfam" id="PF14223">
    <property type="entry name" value="Retrotran_gag_2"/>
    <property type="match status" value="1"/>
</dbReference>
<dbReference type="EMBL" id="ADAS02000014">
    <property type="protein sequence ID" value="OAV97232.1"/>
    <property type="molecule type" value="Genomic_DNA"/>
</dbReference>
<keyword evidence="3" id="KW-1185">Reference proteome</keyword>
<reference evidence="2 3" key="3">
    <citation type="journal article" date="2017" name="G3 (Bethesda)">
        <title>Comparative analysis highlights variable genome content of wheat rusts and divergence of the mating loci.</title>
        <authorList>
            <person name="Cuomo C.A."/>
            <person name="Bakkeren G."/>
            <person name="Khalil H.B."/>
            <person name="Panwar V."/>
            <person name="Joly D."/>
            <person name="Linning R."/>
            <person name="Sakthikumar S."/>
            <person name="Song X."/>
            <person name="Adiconis X."/>
            <person name="Fan L."/>
            <person name="Goldberg J.M."/>
            <person name="Levin J.Z."/>
            <person name="Young S."/>
            <person name="Zeng Q."/>
            <person name="Anikster Y."/>
            <person name="Bruce M."/>
            <person name="Wang M."/>
            <person name="Yin C."/>
            <person name="McCallum B."/>
            <person name="Szabo L.J."/>
            <person name="Hulbert S."/>
            <person name="Chen X."/>
            <person name="Fellers J.P."/>
        </authorList>
    </citation>
    <scope>NUCLEOTIDE SEQUENCE</scope>
    <source>
        <strain evidence="2">isolate 1-1 / race 1 (BBBD)</strain>
        <strain evidence="3">Isolate 1-1 / race 1 (BBBD)</strain>
    </source>
</reference>
<accession>A0A180GY95</accession>
<evidence type="ECO:0000313" key="1">
    <source>
        <dbReference type="EMBL" id="OAV97232.1"/>
    </source>
</evidence>
<evidence type="ECO:0008006" key="4">
    <source>
        <dbReference type="Google" id="ProtNLM"/>
    </source>
</evidence>
<dbReference type="VEuPathDB" id="FungiDB:PTTG_26088"/>
<proteinExistence type="predicted"/>
<organism evidence="1">
    <name type="scientific">Puccinia triticina (isolate 1-1 / race 1 (BBBD))</name>
    <name type="common">Brown leaf rust fungus</name>
    <dbReference type="NCBI Taxonomy" id="630390"/>
    <lineage>
        <taxon>Eukaryota</taxon>
        <taxon>Fungi</taxon>
        <taxon>Dikarya</taxon>
        <taxon>Basidiomycota</taxon>
        <taxon>Pucciniomycotina</taxon>
        <taxon>Pucciniomycetes</taxon>
        <taxon>Pucciniales</taxon>
        <taxon>Pucciniaceae</taxon>
        <taxon>Puccinia</taxon>
    </lineage>
</organism>
<protein>
    <recommendedName>
        <fullName evidence="4">CCHC-type domain-containing protein</fullName>
    </recommendedName>
</protein>